<keyword evidence="4" id="KW-0158">Chromosome</keyword>
<dbReference type="GO" id="GO:0034472">
    <property type="term" value="P:snRNA 3'-end processing"/>
    <property type="evidence" value="ECO:0007669"/>
    <property type="project" value="InterPro"/>
</dbReference>
<dbReference type="AlphaFoldDB" id="A0A1A6FW61"/>
<feature type="domain" description="INTS8 TPR repeats" evidence="6">
    <location>
        <begin position="372"/>
        <end position="414"/>
    </location>
</feature>
<dbReference type="STRING" id="56216.A0A1A6FW61"/>
<comment type="caution">
    <text evidence="7">The sequence shown here is derived from an EMBL/GenBank/DDBJ whole genome shotgun (WGS) entry which is preliminary data.</text>
</comment>
<reference evidence="7 8" key="1">
    <citation type="submission" date="2016-06" db="EMBL/GenBank/DDBJ databases">
        <title>The Draft Genome Sequence and Annotation of the Desert Woodrat Neotoma lepida.</title>
        <authorList>
            <person name="Campbell M."/>
            <person name="Oakeson K.F."/>
            <person name="Yandell M."/>
            <person name="Halpert J.R."/>
            <person name="Dearing D."/>
        </authorList>
    </citation>
    <scope>NUCLEOTIDE SEQUENCE [LARGE SCALE GENOMIC DNA]</scope>
    <source>
        <strain evidence="7">417</strain>
        <tissue evidence="7">Liver</tissue>
    </source>
</reference>
<accession>A0A1A6FW61</accession>
<dbReference type="Pfam" id="PF25756">
    <property type="entry name" value="TPR_INTS8"/>
    <property type="match status" value="3"/>
</dbReference>
<comment type="subcellular location">
    <subcellularLocation>
        <location evidence="2">Chromosome</location>
    </subcellularLocation>
    <subcellularLocation>
        <location evidence="1">Nucleus</location>
    </subcellularLocation>
</comment>
<evidence type="ECO:0000313" key="7">
    <source>
        <dbReference type="EMBL" id="OBS57829.1"/>
    </source>
</evidence>
<dbReference type="Proteomes" id="UP000092124">
    <property type="component" value="Unassembled WGS sequence"/>
</dbReference>
<dbReference type="OrthoDB" id="64340at2759"/>
<evidence type="ECO:0000313" key="8">
    <source>
        <dbReference type="Proteomes" id="UP000092124"/>
    </source>
</evidence>
<evidence type="ECO:0000256" key="4">
    <source>
        <dbReference type="ARBA" id="ARBA00022454"/>
    </source>
</evidence>
<name>A0A1A6FW61_NEOLE</name>
<evidence type="ECO:0000256" key="2">
    <source>
        <dbReference type="ARBA" id="ARBA00004286"/>
    </source>
</evidence>
<evidence type="ECO:0000256" key="1">
    <source>
        <dbReference type="ARBA" id="ARBA00004123"/>
    </source>
</evidence>
<dbReference type="GO" id="GO:0005694">
    <property type="term" value="C:chromosome"/>
    <property type="evidence" value="ECO:0007669"/>
    <property type="project" value="UniProtKB-SubCell"/>
</dbReference>
<feature type="domain" description="INTS8 TPR repeats" evidence="6">
    <location>
        <begin position="567"/>
        <end position="645"/>
    </location>
</feature>
<dbReference type="GO" id="GO:0032039">
    <property type="term" value="C:integrator complex"/>
    <property type="evidence" value="ECO:0007669"/>
    <property type="project" value="TreeGrafter"/>
</dbReference>
<dbReference type="InterPro" id="IPR057980">
    <property type="entry name" value="TPR_INTS8"/>
</dbReference>
<feature type="domain" description="INTS8 TPR repeats" evidence="6">
    <location>
        <begin position="479"/>
        <end position="548"/>
    </location>
</feature>
<organism evidence="7 8">
    <name type="scientific">Neotoma lepida</name>
    <name type="common">Desert woodrat</name>
    <dbReference type="NCBI Taxonomy" id="56216"/>
    <lineage>
        <taxon>Eukaryota</taxon>
        <taxon>Metazoa</taxon>
        <taxon>Chordata</taxon>
        <taxon>Craniata</taxon>
        <taxon>Vertebrata</taxon>
        <taxon>Euteleostomi</taxon>
        <taxon>Mammalia</taxon>
        <taxon>Eutheria</taxon>
        <taxon>Euarchontoglires</taxon>
        <taxon>Glires</taxon>
        <taxon>Rodentia</taxon>
        <taxon>Myomorpha</taxon>
        <taxon>Muroidea</taxon>
        <taxon>Cricetidae</taxon>
        <taxon>Neotominae</taxon>
        <taxon>Neotoma</taxon>
    </lineage>
</organism>
<gene>
    <name evidence="7" type="ORF">A6R68_11049</name>
</gene>
<protein>
    <recommendedName>
        <fullName evidence="6">INTS8 TPR repeats domain-containing protein</fullName>
    </recommendedName>
</protein>
<evidence type="ECO:0000259" key="6">
    <source>
        <dbReference type="Pfam" id="PF25756"/>
    </source>
</evidence>
<evidence type="ECO:0000256" key="3">
    <source>
        <dbReference type="ARBA" id="ARBA00007147"/>
    </source>
</evidence>
<dbReference type="PANTHER" id="PTHR13350">
    <property type="entry name" value="INTEGRATOR COMPLEX SUBUNIT 8"/>
    <property type="match status" value="1"/>
</dbReference>
<dbReference type="InterPro" id="IPR038751">
    <property type="entry name" value="INTS8"/>
</dbReference>
<comment type="similarity">
    <text evidence="3">Belongs to the Integrator subunit 8 family.</text>
</comment>
<dbReference type="PANTHER" id="PTHR13350:SF1">
    <property type="entry name" value="INTEGRATOR COMPLEX SUBUNIT 8"/>
    <property type="match status" value="1"/>
</dbReference>
<evidence type="ECO:0000256" key="5">
    <source>
        <dbReference type="ARBA" id="ARBA00023242"/>
    </source>
</evidence>
<sequence length="682" mass="77406">MSAEAADREAATSGRPCTPPQTCWFEFLLEESLLEKHLRKACPVNEQNQVQPPPDNKRNRILKLLALKVAAHLKWDLDILEKSLSVPVLNMLLNELLCISKVPPGTKHVDMDLAALPPTTAMAVLLYNRWAIRTIVQSSFPVKQAKPGPPQLNIGSLSLHCTIDEKRLAGYCQACDVLVPSSDNNSQQLTPYSHVHICLRSGSYQEVVQIFIEDNLAFTLPVQFRQSVLRELLQKAQQGNEALDEICFKVCACNTVRDILEGRTISVQFNQLFLRPNKEKIDFLLEVCSRSINVEKASDSLKENMAAFLKSVCLGLEDLQYVFMISSHELFITLLRDEERKLLVDQMRKRSPRVNLCIKPVTSFYDIPASASVNIGQLEHQLILSVDPWRIRQILIELHGMTSERQFWTVSNKLFAACLELVTEFSPKLRQVMLNEMLLLDIHTHEAGMGQSGERPPSDLISRVRGYLEMRLPVPAFLLQSNPYVKLGQLLAATCKELPGPKESRRTAKDLWEVVVQICSVSNQHKRGNDGRVSLIKQRESTLGIMYRYVSLRTTGFDYYFITLCEASQCSATNQHSAALHYYLQAGAVCSDFFNKAVPPDVYTDQVAILCQFLREIDYKTAFKSLQEQNSHDAMDSYYDYIWDIKAIGQTELNASNPEEVLQLAAQRRKKKFLQAMAKLYF</sequence>
<keyword evidence="5" id="KW-0539">Nucleus</keyword>
<dbReference type="EMBL" id="LZPO01117001">
    <property type="protein sequence ID" value="OBS57829.1"/>
    <property type="molecule type" value="Genomic_DNA"/>
</dbReference>
<keyword evidence="8" id="KW-1185">Reference proteome</keyword>
<proteinExistence type="inferred from homology"/>